<organism evidence="6 7">
    <name type="scientific">Palleronia abyssalis</name>
    <dbReference type="NCBI Taxonomy" id="1501240"/>
    <lineage>
        <taxon>Bacteria</taxon>
        <taxon>Pseudomonadati</taxon>
        <taxon>Pseudomonadota</taxon>
        <taxon>Alphaproteobacteria</taxon>
        <taxon>Rhodobacterales</taxon>
        <taxon>Roseobacteraceae</taxon>
        <taxon>Palleronia</taxon>
    </lineage>
</organism>
<dbReference type="CDD" id="cd03467">
    <property type="entry name" value="Rieske"/>
    <property type="match status" value="1"/>
</dbReference>
<keyword evidence="1" id="KW-0001">2Fe-2S</keyword>
<dbReference type="OrthoDB" id="9794175at2"/>
<name>A0A2R8C0S2_9RHOB</name>
<evidence type="ECO:0000313" key="7">
    <source>
        <dbReference type="Proteomes" id="UP000244912"/>
    </source>
</evidence>
<dbReference type="EMBL" id="ONZF01000013">
    <property type="protein sequence ID" value="SPJ26031.1"/>
    <property type="molecule type" value="Genomic_DNA"/>
</dbReference>
<feature type="domain" description="Rieske" evidence="5">
    <location>
        <begin position="10"/>
        <end position="104"/>
    </location>
</feature>
<sequence length="108" mass="11947">MLPGGNKDFQDACSTMQVPKTGVFFTTVGSQEVMLSRDRQGEIVAFSGFCTHSFGRLEGGEIEEGEITCPHHGARFDTRTGRSKSACPNLPKFDVRIEGRRVLVRPDR</sequence>
<reference evidence="6 7" key="1">
    <citation type="submission" date="2018-03" db="EMBL/GenBank/DDBJ databases">
        <authorList>
            <person name="Keele B.F."/>
        </authorList>
    </citation>
    <scope>NUCLEOTIDE SEQUENCE [LARGE SCALE GENOMIC DNA]</scope>
    <source>
        <strain evidence="6 7">CECT 8504</strain>
    </source>
</reference>
<dbReference type="Pfam" id="PF00355">
    <property type="entry name" value="Rieske"/>
    <property type="match status" value="1"/>
</dbReference>
<protein>
    <submittedName>
        <fullName evidence="6">Naphthalene 1,2-dioxygenase/salicylate 5-hydroxylase systems, ferredoxin component</fullName>
    </submittedName>
</protein>
<evidence type="ECO:0000256" key="1">
    <source>
        <dbReference type="ARBA" id="ARBA00022714"/>
    </source>
</evidence>
<evidence type="ECO:0000256" key="2">
    <source>
        <dbReference type="ARBA" id="ARBA00022723"/>
    </source>
</evidence>
<dbReference type="Proteomes" id="UP000244912">
    <property type="component" value="Unassembled WGS sequence"/>
</dbReference>
<evidence type="ECO:0000256" key="4">
    <source>
        <dbReference type="ARBA" id="ARBA00023014"/>
    </source>
</evidence>
<keyword evidence="6" id="KW-0560">Oxidoreductase</keyword>
<dbReference type="GO" id="GO:0051213">
    <property type="term" value="F:dioxygenase activity"/>
    <property type="evidence" value="ECO:0007669"/>
    <property type="project" value="UniProtKB-KW"/>
</dbReference>
<evidence type="ECO:0000256" key="3">
    <source>
        <dbReference type="ARBA" id="ARBA00023004"/>
    </source>
</evidence>
<proteinExistence type="predicted"/>
<dbReference type="AlphaFoldDB" id="A0A2R8C0S2"/>
<dbReference type="PROSITE" id="PS51296">
    <property type="entry name" value="RIESKE"/>
    <property type="match status" value="1"/>
</dbReference>
<dbReference type="SUPFAM" id="SSF50022">
    <property type="entry name" value="ISP domain"/>
    <property type="match status" value="1"/>
</dbReference>
<dbReference type="GO" id="GO:0046872">
    <property type="term" value="F:metal ion binding"/>
    <property type="evidence" value="ECO:0007669"/>
    <property type="project" value="UniProtKB-KW"/>
</dbReference>
<evidence type="ECO:0000259" key="5">
    <source>
        <dbReference type="PROSITE" id="PS51296"/>
    </source>
</evidence>
<accession>A0A2R8C0S2</accession>
<keyword evidence="6" id="KW-0223">Dioxygenase</keyword>
<dbReference type="GO" id="GO:0051537">
    <property type="term" value="F:2 iron, 2 sulfur cluster binding"/>
    <property type="evidence" value="ECO:0007669"/>
    <property type="project" value="UniProtKB-KW"/>
</dbReference>
<dbReference type="InterPro" id="IPR017941">
    <property type="entry name" value="Rieske_2Fe-2S"/>
</dbReference>
<keyword evidence="3" id="KW-0408">Iron</keyword>
<keyword evidence="4" id="KW-0411">Iron-sulfur</keyword>
<gene>
    <name evidence="6" type="primary">nagAb</name>
    <name evidence="6" type="ORF">PAA8504_03887</name>
</gene>
<keyword evidence="2" id="KW-0479">Metal-binding</keyword>
<evidence type="ECO:0000313" key="6">
    <source>
        <dbReference type="EMBL" id="SPJ26031.1"/>
    </source>
</evidence>
<dbReference type="RefSeq" id="WP_108895748.1">
    <property type="nucleotide sequence ID" value="NZ_ONZF01000013.1"/>
</dbReference>
<dbReference type="InterPro" id="IPR036922">
    <property type="entry name" value="Rieske_2Fe-2S_sf"/>
</dbReference>
<keyword evidence="7" id="KW-1185">Reference proteome</keyword>
<dbReference type="Gene3D" id="2.102.10.10">
    <property type="entry name" value="Rieske [2Fe-2S] iron-sulphur domain"/>
    <property type="match status" value="1"/>
</dbReference>